<sequence length="154" mass="17551">HTAKELRFVCKHFTVKVRSKNGNMDNKIAYITILVQLARSRRESEEAAHDQRNKVLQGTEKQLATSLSSTCTTRHCSFRLLNVLVSERLCDRLGQMGSQPTEYAGLVFRDERFSGIDPGHVVPNDSNKLKQIWKDSRPSTLQLMRGYLVGFSRV</sequence>
<accession>A0A2P4Y9J9</accession>
<evidence type="ECO:0000313" key="1">
    <source>
        <dbReference type="EMBL" id="POM74488.1"/>
    </source>
</evidence>
<proteinExistence type="predicted"/>
<keyword evidence="2" id="KW-1185">Reference proteome</keyword>
<protein>
    <submittedName>
        <fullName evidence="1">Uncharacterized protein</fullName>
    </submittedName>
</protein>
<organism evidence="1 2">
    <name type="scientific">Phytophthora palmivora</name>
    <dbReference type="NCBI Taxonomy" id="4796"/>
    <lineage>
        <taxon>Eukaryota</taxon>
        <taxon>Sar</taxon>
        <taxon>Stramenopiles</taxon>
        <taxon>Oomycota</taxon>
        <taxon>Peronosporomycetes</taxon>
        <taxon>Peronosporales</taxon>
        <taxon>Peronosporaceae</taxon>
        <taxon>Phytophthora</taxon>
    </lineage>
</organism>
<dbReference type="OrthoDB" id="128073at2759"/>
<gene>
    <name evidence="1" type="ORF">PHPALM_8544</name>
</gene>
<comment type="caution">
    <text evidence="1">The sequence shown here is derived from an EMBL/GenBank/DDBJ whole genome shotgun (WGS) entry which is preliminary data.</text>
</comment>
<dbReference type="EMBL" id="NCKW01004862">
    <property type="protein sequence ID" value="POM74488.1"/>
    <property type="molecule type" value="Genomic_DNA"/>
</dbReference>
<feature type="non-terminal residue" evidence="1">
    <location>
        <position position="1"/>
    </location>
</feature>
<dbReference type="AlphaFoldDB" id="A0A2P4Y9J9"/>
<dbReference type="Proteomes" id="UP000237271">
    <property type="component" value="Unassembled WGS sequence"/>
</dbReference>
<name>A0A2P4Y9J9_9STRA</name>
<evidence type="ECO:0000313" key="2">
    <source>
        <dbReference type="Proteomes" id="UP000237271"/>
    </source>
</evidence>
<reference evidence="1 2" key="1">
    <citation type="journal article" date="2017" name="Genome Biol. Evol.">
        <title>Phytophthora megakarya and P. palmivora, closely related causal agents of cacao black pod rot, underwent increases in genome sizes and gene numbers by different mechanisms.</title>
        <authorList>
            <person name="Ali S.S."/>
            <person name="Shao J."/>
            <person name="Lary D.J."/>
            <person name="Kronmiller B."/>
            <person name="Shen D."/>
            <person name="Strem M.D."/>
            <person name="Amoako-Attah I."/>
            <person name="Akrofi A.Y."/>
            <person name="Begoude B.A."/>
            <person name="Ten Hoopen G.M."/>
            <person name="Coulibaly K."/>
            <person name="Kebe B.I."/>
            <person name="Melnick R.L."/>
            <person name="Guiltinan M.J."/>
            <person name="Tyler B.M."/>
            <person name="Meinhardt L.W."/>
            <person name="Bailey B.A."/>
        </authorList>
    </citation>
    <scope>NUCLEOTIDE SEQUENCE [LARGE SCALE GENOMIC DNA]</scope>
    <source>
        <strain evidence="2">sbr112.9</strain>
    </source>
</reference>